<dbReference type="EMBL" id="JBHUCP010000008">
    <property type="protein sequence ID" value="MFD1530647.1"/>
    <property type="molecule type" value="Genomic_DNA"/>
</dbReference>
<organism evidence="3 4">
    <name type="scientific">Pseudonocardia aurantiaca</name>
    <dbReference type="NCBI Taxonomy" id="75290"/>
    <lineage>
        <taxon>Bacteria</taxon>
        <taxon>Bacillati</taxon>
        <taxon>Actinomycetota</taxon>
        <taxon>Actinomycetes</taxon>
        <taxon>Pseudonocardiales</taxon>
        <taxon>Pseudonocardiaceae</taxon>
        <taxon>Pseudonocardia</taxon>
    </lineage>
</organism>
<accession>A0ABW4FNU5</accession>
<evidence type="ECO:0000313" key="4">
    <source>
        <dbReference type="Proteomes" id="UP001597145"/>
    </source>
</evidence>
<feature type="compositionally biased region" description="Polar residues" evidence="1">
    <location>
        <begin position="1"/>
        <end position="15"/>
    </location>
</feature>
<gene>
    <name evidence="3" type="ORF">ACFSCY_14450</name>
</gene>
<feature type="domain" description="N-acetyltransferase" evidence="2">
    <location>
        <begin position="26"/>
        <end position="178"/>
    </location>
</feature>
<comment type="caution">
    <text evidence="3">The sequence shown here is derived from an EMBL/GenBank/DDBJ whole genome shotgun (WGS) entry which is preliminary data.</text>
</comment>
<dbReference type="Proteomes" id="UP001597145">
    <property type="component" value="Unassembled WGS sequence"/>
</dbReference>
<proteinExistence type="predicted"/>
<dbReference type="InterPro" id="IPR000182">
    <property type="entry name" value="GNAT_dom"/>
</dbReference>
<evidence type="ECO:0000259" key="2">
    <source>
        <dbReference type="PROSITE" id="PS51186"/>
    </source>
</evidence>
<dbReference type="RefSeq" id="WP_379659771.1">
    <property type="nucleotide sequence ID" value="NZ_BAAAJG010000029.1"/>
</dbReference>
<dbReference type="Gene3D" id="3.40.630.30">
    <property type="match status" value="1"/>
</dbReference>
<dbReference type="EC" id="2.3.-.-" evidence="3"/>
<dbReference type="PROSITE" id="PS51186">
    <property type="entry name" value="GNAT"/>
    <property type="match status" value="1"/>
</dbReference>
<dbReference type="InterPro" id="IPR016181">
    <property type="entry name" value="Acyl_CoA_acyltransferase"/>
</dbReference>
<dbReference type="GO" id="GO:0016746">
    <property type="term" value="F:acyltransferase activity"/>
    <property type="evidence" value="ECO:0007669"/>
    <property type="project" value="UniProtKB-KW"/>
</dbReference>
<keyword evidence="4" id="KW-1185">Reference proteome</keyword>
<keyword evidence="3" id="KW-0012">Acyltransferase</keyword>
<dbReference type="SUPFAM" id="SSF55729">
    <property type="entry name" value="Acyl-CoA N-acyltransferases (Nat)"/>
    <property type="match status" value="1"/>
</dbReference>
<evidence type="ECO:0000256" key="1">
    <source>
        <dbReference type="SAM" id="MobiDB-lite"/>
    </source>
</evidence>
<sequence length="187" mass="20067">MRLATTATRSASPGQSGRRHTTPARVTNRVIARWHLAAELLTLQVAAYRVEAALIGSHAIPALHETPATLVAAGLGWIGCRDGEGLLGAAAIAETTEIIELDRLVVAPRAFRRGIGRRLLAAVVELAEHRSVVVSTGRDNVPARALYARGVPRDGRARGRPGIVDRLVRARLDELYLEHVLAVSQSC</sequence>
<dbReference type="Pfam" id="PF00583">
    <property type="entry name" value="Acetyltransf_1"/>
    <property type="match status" value="1"/>
</dbReference>
<reference evidence="4" key="1">
    <citation type="journal article" date="2019" name="Int. J. Syst. Evol. Microbiol.">
        <title>The Global Catalogue of Microorganisms (GCM) 10K type strain sequencing project: providing services to taxonomists for standard genome sequencing and annotation.</title>
        <authorList>
            <consortium name="The Broad Institute Genomics Platform"/>
            <consortium name="The Broad Institute Genome Sequencing Center for Infectious Disease"/>
            <person name="Wu L."/>
            <person name="Ma J."/>
        </authorList>
    </citation>
    <scope>NUCLEOTIDE SEQUENCE [LARGE SCALE GENOMIC DNA]</scope>
    <source>
        <strain evidence="4">JCM 12165</strain>
    </source>
</reference>
<feature type="region of interest" description="Disordered" evidence="1">
    <location>
        <begin position="1"/>
        <end position="24"/>
    </location>
</feature>
<keyword evidence="3" id="KW-0808">Transferase</keyword>
<name>A0ABW4FNU5_9PSEU</name>
<protein>
    <submittedName>
        <fullName evidence="3">GNAT family N-acetyltransferase</fullName>
        <ecNumber evidence="3">2.3.-.-</ecNumber>
    </submittedName>
</protein>
<evidence type="ECO:0000313" key="3">
    <source>
        <dbReference type="EMBL" id="MFD1530647.1"/>
    </source>
</evidence>
<dbReference type="CDD" id="cd04301">
    <property type="entry name" value="NAT_SF"/>
    <property type="match status" value="1"/>
</dbReference>